<feature type="region of interest" description="Disordered" evidence="1">
    <location>
        <begin position="1"/>
        <end position="82"/>
    </location>
</feature>
<evidence type="ECO:0000256" key="1">
    <source>
        <dbReference type="SAM" id="MobiDB-lite"/>
    </source>
</evidence>
<comment type="caution">
    <text evidence="2">The sequence shown here is derived from an EMBL/GenBank/DDBJ whole genome shotgun (WGS) entry which is preliminary data.</text>
</comment>
<proteinExistence type="predicted"/>
<dbReference type="Proteomes" id="UP000011508">
    <property type="component" value="Unassembled WGS sequence"/>
</dbReference>
<accession>M0I2D0</accession>
<evidence type="ECO:0000313" key="3">
    <source>
        <dbReference type="Proteomes" id="UP000011508"/>
    </source>
</evidence>
<protein>
    <submittedName>
        <fullName evidence="2">Uncharacterized protein</fullName>
    </submittedName>
</protein>
<feature type="compositionally biased region" description="Low complexity" evidence="1">
    <location>
        <begin position="65"/>
        <end position="82"/>
    </location>
</feature>
<gene>
    <name evidence="2" type="ORF">C441_14379</name>
</gene>
<reference evidence="2 3" key="1">
    <citation type="journal article" date="2014" name="PLoS Genet.">
        <title>Phylogenetically driven sequencing of extremely halophilic archaea reveals strategies for static and dynamic osmo-response.</title>
        <authorList>
            <person name="Becker E.A."/>
            <person name="Seitzer P.M."/>
            <person name="Tritt A."/>
            <person name="Larsen D."/>
            <person name="Krusor M."/>
            <person name="Yao A.I."/>
            <person name="Wu D."/>
            <person name="Madern D."/>
            <person name="Eisen J.A."/>
            <person name="Darling A.E."/>
            <person name="Facciotti M.T."/>
        </authorList>
    </citation>
    <scope>NUCLEOTIDE SEQUENCE [LARGE SCALE GENOMIC DNA]</scope>
    <source>
        <strain evidence="2 3">ATCC BAA-897</strain>
    </source>
</reference>
<evidence type="ECO:0000313" key="2">
    <source>
        <dbReference type="EMBL" id="ELZ90102.1"/>
    </source>
</evidence>
<feature type="compositionally biased region" description="Low complexity" evidence="1">
    <location>
        <begin position="22"/>
        <end position="51"/>
    </location>
</feature>
<name>M0I2D0_9EURY</name>
<dbReference type="AlphaFoldDB" id="M0I2D0"/>
<keyword evidence="3" id="KW-1185">Reference proteome</keyword>
<dbReference type="EMBL" id="AOLM01000023">
    <property type="protein sequence ID" value="ELZ90102.1"/>
    <property type="molecule type" value="Genomic_DNA"/>
</dbReference>
<organism evidence="2 3">
    <name type="scientific">Haloferax sulfurifontis ATCC BAA-897</name>
    <dbReference type="NCBI Taxonomy" id="662480"/>
    <lineage>
        <taxon>Archaea</taxon>
        <taxon>Methanobacteriati</taxon>
        <taxon>Methanobacteriota</taxon>
        <taxon>Stenosarchaea group</taxon>
        <taxon>Halobacteria</taxon>
        <taxon>Halobacteriales</taxon>
        <taxon>Haloferacaceae</taxon>
        <taxon>Haloferax</taxon>
    </lineage>
</organism>
<sequence>MIPLVHDLSDETVVVFGGGPSARGRPAGSPARRGPSSSAPRSETATSATRSSSERLPRPTRFPAGSSGSPRRSSSRRPTTTP</sequence>